<protein>
    <recommendedName>
        <fullName evidence="3">DRTGG domain-containing protein</fullName>
    </recommendedName>
</protein>
<dbReference type="InterPro" id="IPR028979">
    <property type="entry name" value="Ser_kin/Pase_Hpr-like_N_sf"/>
</dbReference>
<feature type="domain" description="DRTGG" evidence="3">
    <location>
        <begin position="230"/>
        <end position="329"/>
    </location>
</feature>
<dbReference type="Gene3D" id="3.40.50.300">
    <property type="entry name" value="P-loop containing nucleotide triphosphate hydrolases"/>
    <property type="match status" value="1"/>
</dbReference>
<dbReference type="Pfam" id="PF07085">
    <property type="entry name" value="DRTGG"/>
    <property type="match status" value="1"/>
</dbReference>
<dbReference type="InterPro" id="IPR027417">
    <property type="entry name" value="P-loop_NTPase"/>
</dbReference>
<dbReference type="Gene3D" id="3.40.1390.20">
    <property type="entry name" value="HprK N-terminal domain-like"/>
    <property type="match status" value="1"/>
</dbReference>
<dbReference type="Pfam" id="PF13500">
    <property type="entry name" value="AAA_26"/>
    <property type="match status" value="1"/>
</dbReference>
<dbReference type="SUPFAM" id="SSF75138">
    <property type="entry name" value="HprK N-terminal domain-like"/>
    <property type="match status" value="1"/>
</dbReference>
<dbReference type="PANTHER" id="PTHR21343:SF8">
    <property type="entry name" value="DRTGG DOMAIN-CONTAINING PROTEIN"/>
    <property type="match status" value="1"/>
</dbReference>
<name>A0A1H3XMA9_9BACT</name>
<dbReference type="SUPFAM" id="SSF52540">
    <property type="entry name" value="P-loop containing nucleoside triphosphate hydrolases"/>
    <property type="match status" value="1"/>
</dbReference>
<dbReference type="OrthoDB" id="9773206at2"/>
<keyword evidence="2" id="KW-0315">Glutamine amidotransferase</keyword>
<organism evidence="4 5">
    <name type="scientific">Desulfuromusa kysingii</name>
    <dbReference type="NCBI Taxonomy" id="37625"/>
    <lineage>
        <taxon>Bacteria</taxon>
        <taxon>Pseudomonadati</taxon>
        <taxon>Thermodesulfobacteriota</taxon>
        <taxon>Desulfuromonadia</taxon>
        <taxon>Desulfuromonadales</taxon>
        <taxon>Geopsychrobacteraceae</taxon>
        <taxon>Desulfuromusa</taxon>
    </lineage>
</organism>
<dbReference type="EMBL" id="FNQN01000002">
    <property type="protein sequence ID" value="SEA00476.1"/>
    <property type="molecule type" value="Genomic_DNA"/>
</dbReference>
<evidence type="ECO:0000313" key="5">
    <source>
        <dbReference type="Proteomes" id="UP000199409"/>
    </source>
</evidence>
<evidence type="ECO:0000313" key="4">
    <source>
        <dbReference type="EMBL" id="SEA00476.1"/>
    </source>
</evidence>
<dbReference type="RefSeq" id="WP_092345378.1">
    <property type="nucleotide sequence ID" value="NZ_FNQN01000002.1"/>
</dbReference>
<evidence type="ECO:0000259" key="3">
    <source>
        <dbReference type="Pfam" id="PF07085"/>
    </source>
</evidence>
<gene>
    <name evidence="4" type="ORF">SAMN05660420_01035</name>
</gene>
<reference evidence="4 5" key="1">
    <citation type="submission" date="2016-10" db="EMBL/GenBank/DDBJ databases">
        <authorList>
            <person name="de Groot N.N."/>
        </authorList>
    </citation>
    <scope>NUCLEOTIDE SEQUENCE [LARGE SCALE GENOMIC DNA]</scope>
    <source>
        <strain evidence="4 5">DSM 7343</strain>
    </source>
</reference>
<proteinExistence type="predicted"/>
<dbReference type="AlphaFoldDB" id="A0A1H3XMA9"/>
<evidence type="ECO:0000256" key="2">
    <source>
        <dbReference type="ARBA" id="ARBA00022962"/>
    </source>
</evidence>
<sequence>MCKKIFIAATGQHSGKTTTSISLLHLARKKYDRVGFIKPFGPKRTNYLGQFVDIDAALIAHVYDMEDQLSLMSPVVLDAYTTRNVLEGKIDPSRYLQQICQATQQLEKECDFLIIEGAGHTGVGSVVGLNNAQLAYQLDAPVLIVAGGGVGNVIDALQLNLALFRETGAEVRMILPNKLIRSKRENTLKYLKLAFKKTAIEVVGGFNYSPILADPTLRYLSELLQIELQGDPGKGSRIVHHVQLGAASTQRIIDMLHDSTLLIVPSSRVELLVMLSTLYRLPEYQPKIAGLVINGVVPISAIVQRVIDDAKIPYMRTADTTAGIYTKIQEDVAKIGADDEEKIALVQQLAESELDFELIDSLF</sequence>
<dbReference type="CDD" id="cd03109">
    <property type="entry name" value="DTBS"/>
    <property type="match status" value="1"/>
</dbReference>
<dbReference type="STRING" id="37625.SAMN05660420_01035"/>
<accession>A0A1H3XMA9</accession>
<dbReference type="Proteomes" id="UP000199409">
    <property type="component" value="Unassembled WGS sequence"/>
</dbReference>
<dbReference type="InterPro" id="IPR010766">
    <property type="entry name" value="DRTGG"/>
</dbReference>
<keyword evidence="5" id="KW-1185">Reference proteome</keyword>
<evidence type="ECO:0000256" key="1">
    <source>
        <dbReference type="ARBA" id="ARBA00011643"/>
    </source>
</evidence>
<dbReference type="PANTHER" id="PTHR21343">
    <property type="entry name" value="DETHIOBIOTIN SYNTHETASE"/>
    <property type="match status" value="1"/>
</dbReference>
<comment type="subunit">
    <text evidence="1">Homohexamer.</text>
</comment>